<protein>
    <recommendedName>
        <fullName evidence="2">PiggyBac transposable element-derived protein domain-containing protein</fullName>
    </recommendedName>
</protein>
<dbReference type="Proteomes" id="UP000663866">
    <property type="component" value="Unassembled WGS sequence"/>
</dbReference>
<evidence type="ECO:0000259" key="2">
    <source>
        <dbReference type="Pfam" id="PF13843"/>
    </source>
</evidence>
<sequence>MSSAETDIEESSNSSSDVSSLDNDFTGMQFESSSSEEQVMDDDVDSQLWGEIESESDAEFSEGHGMIQEVPENLKDSTISPIDCYRYFITDEIINLIVRETNRYAEQHLETHELTKRSKNLQWKPTSHEEMLKFLGIIIEMGLVQMPKVDYYWSKSKLFGSEVIQNTMSRDRFELLLKFYHFSNNQEQHADQDRLFKLKSLLDLLKVRFKSAYIPGAIISIDETMIPWKGRLLFKQYIPGKAHKYGVKIYKLAATNEYTWNFMVYTGKQDPTSGRRHTQTVVMDLADVLLECHRTVVVDNFFASMSLAESLLRNDTYLIGTLRSNRAGSEHEVVQKKLKRGEICALQSNNGIKLIK</sequence>
<proteinExistence type="predicted"/>
<evidence type="ECO:0000313" key="4">
    <source>
        <dbReference type="EMBL" id="CAF4100331.1"/>
    </source>
</evidence>
<dbReference type="PANTHER" id="PTHR46599:SF3">
    <property type="entry name" value="PIGGYBAC TRANSPOSABLE ELEMENT-DERIVED PROTEIN 4"/>
    <property type="match status" value="1"/>
</dbReference>
<dbReference type="Proteomes" id="UP000663856">
    <property type="component" value="Unassembled WGS sequence"/>
</dbReference>
<dbReference type="EMBL" id="CAJOBG010004205">
    <property type="protein sequence ID" value="CAF4100331.1"/>
    <property type="molecule type" value="Genomic_DNA"/>
</dbReference>
<feature type="region of interest" description="Disordered" evidence="1">
    <location>
        <begin position="1"/>
        <end position="43"/>
    </location>
</feature>
<dbReference type="EMBL" id="CAJNRF010000079">
    <property type="protein sequence ID" value="CAF1935693.1"/>
    <property type="molecule type" value="Genomic_DNA"/>
</dbReference>
<evidence type="ECO:0000256" key="1">
    <source>
        <dbReference type="SAM" id="MobiDB-lite"/>
    </source>
</evidence>
<feature type="domain" description="PiggyBac transposable element-derived protein" evidence="2">
    <location>
        <begin position="80"/>
        <end position="350"/>
    </location>
</feature>
<name>A0A816LE25_9BILA</name>
<comment type="caution">
    <text evidence="3">The sequence shown here is derived from an EMBL/GenBank/DDBJ whole genome shotgun (WGS) entry which is preliminary data.</text>
</comment>
<organism evidence="3 5">
    <name type="scientific">Rotaria magnacalcarata</name>
    <dbReference type="NCBI Taxonomy" id="392030"/>
    <lineage>
        <taxon>Eukaryota</taxon>
        <taxon>Metazoa</taxon>
        <taxon>Spiralia</taxon>
        <taxon>Gnathifera</taxon>
        <taxon>Rotifera</taxon>
        <taxon>Eurotatoria</taxon>
        <taxon>Bdelloidea</taxon>
        <taxon>Philodinida</taxon>
        <taxon>Philodinidae</taxon>
        <taxon>Rotaria</taxon>
    </lineage>
</organism>
<dbReference type="PANTHER" id="PTHR46599">
    <property type="entry name" value="PIGGYBAC TRANSPOSABLE ELEMENT-DERIVED PROTEIN 4"/>
    <property type="match status" value="1"/>
</dbReference>
<feature type="compositionally biased region" description="Low complexity" evidence="1">
    <location>
        <begin position="11"/>
        <end position="24"/>
    </location>
</feature>
<accession>A0A816LE25</accession>
<dbReference type="AlphaFoldDB" id="A0A816LE25"/>
<keyword evidence="6" id="KW-1185">Reference proteome</keyword>
<evidence type="ECO:0000313" key="3">
    <source>
        <dbReference type="EMBL" id="CAF1935693.1"/>
    </source>
</evidence>
<dbReference type="Pfam" id="PF13843">
    <property type="entry name" value="DDE_Tnp_1_7"/>
    <property type="match status" value="1"/>
</dbReference>
<reference evidence="3" key="1">
    <citation type="submission" date="2021-02" db="EMBL/GenBank/DDBJ databases">
        <authorList>
            <person name="Nowell W R."/>
        </authorList>
    </citation>
    <scope>NUCLEOTIDE SEQUENCE</scope>
</reference>
<evidence type="ECO:0000313" key="5">
    <source>
        <dbReference type="Proteomes" id="UP000663856"/>
    </source>
</evidence>
<gene>
    <name evidence="4" type="ORF">OVN521_LOCUS20850</name>
    <name evidence="3" type="ORF">WKI299_LOCUS1447</name>
</gene>
<dbReference type="InterPro" id="IPR029526">
    <property type="entry name" value="PGBD"/>
</dbReference>
<feature type="compositionally biased region" description="Acidic residues" evidence="1">
    <location>
        <begin position="1"/>
        <end position="10"/>
    </location>
</feature>
<evidence type="ECO:0000313" key="6">
    <source>
        <dbReference type="Proteomes" id="UP000663866"/>
    </source>
</evidence>